<keyword evidence="1" id="KW-1133">Transmembrane helix</keyword>
<feature type="transmembrane region" description="Helical" evidence="1">
    <location>
        <begin position="59"/>
        <end position="81"/>
    </location>
</feature>
<feature type="transmembrane region" description="Helical" evidence="1">
    <location>
        <begin position="248"/>
        <end position="269"/>
    </location>
</feature>
<feature type="transmembrane region" description="Helical" evidence="1">
    <location>
        <begin position="425"/>
        <end position="444"/>
    </location>
</feature>
<feature type="transmembrane region" description="Helical" evidence="1">
    <location>
        <begin position="281"/>
        <end position="301"/>
    </location>
</feature>
<dbReference type="InterPro" id="IPR036259">
    <property type="entry name" value="MFS_trans_sf"/>
</dbReference>
<reference evidence="2 3" key="1">
    <citation type="submission" date="2020-08" db="EMBL/GenBank/DDBJ databases">
        <title>Genome public.</title>
        <authorList>
            <person name="Liu C."/>
            <person name="Sun Q."/>
        </authorList>
    </citation>
    <scope>NUCLEOTIDE SEQUENCE [LARGE SCALE GENOMIC DNA]</scope>
    <source>
        <strain evidence="2 3">NSJ-9</strain>
    </source>
</reference>
<dbReference type="Gene3D" id="1.20.1250.20">
    <property type="entry name" value="MFS general substrate transporter like domains"/>
    <property type="match status" value="1"/>
</dbReference>
<evidence type="ECO:0000256" key="1">
    <source>
        <dbReference type="SAM" id="Phobius"/>
    </source>
</evidence>
<dbReference type="SUPFAM" id="SSF103473">
    <property type="entry name" value="MFS general substrate transporter"/>
    <property type="match status" value="1"/>
</dbReference>
<feature type="transmembrane region" description="Helical" evidence="1">
    <location>
        <begin position="117"/>
        <end position="138"/>
    </location>
</feature>
<keyword evidence="1" id="KW-0812">Transmembrane</keyword>
<accession>A0ABR7GH94</accession>
<dbReference type="EMBL" id="JACOPG010000003">
    <property type="protein sequence ID" value="MBC5686820.1"/>
    <property type="molecule type" value="Genomic_DNA"/>
</dbReference>
<name>A0ABR7GH94_9FIRM</name>
<dbReference type="PANTHER" id="PTHR11328:SF24">
    <property type="entry name" value="MAJOR FACILITATOR SUPERFAMILY (MFS) PROFILE DOMAIN-CONTAINING PROTEIN"/>
    <property type="match status" value="1"/>
</dbReference>
<feature type="transmembrane region" description="Helical" evidence="1">
    <location>
        <begin position="31"/>
        <end position="47"/>
    </location>
</feature>
<feature type="transmembrane region" description="Helical" evidence="1">
    <location>
        <begin position="93"/>
        <end position="111"/>
    </location>
</feature>
<dbReference type="PANTHER" id="PTHR11328">
    <property type="entry name" value="MAJOR FACILITATOR SUPERFAMILY DOMAIN-CONTAINING PROTEIN"/>
    <property type="match status" value="1"/>
</dbReference>
<comment type="caution">
    <text evidence="2">The sequence shown here is derived from an EMBL/GenBank/DDBJ whole genome shotgun (WGS) entry which is preliminary data.</text>
</comment>
<keyword evidence="3" id="KW-1185">Reference proteome</keyword>
<dbReference type="NCBIfam" id="TIGR00792">
    <property type="entry name" value="gph"/>
    <property type="match status" value="1"/>
</dbReference>
<feature type="transmembrane region" description="Helical" evidence="1">
    <location>
        <begin position="159"/>
        <end position="182"/>
    </location>
</feature>
<feature type="transmembrane region" description="Helical" evidence="1">
    <location>
        <begin position="313"/>
        <end position="331"/>
    </location>
</feature>
<dbReference type="InterPro" id="IPR039672">
    <property type="entry name" value="MFS_2"/>
</dbReference>
<feature type="transmembrane region" description="Helical" evidence="1">
    <location>
        <begin position="337"/>
        <end position="361"/>
    </location>
</feature>
<evidence type="ECO:0000313" key="2">
    <source>
        <dbReference type="EMBL" id="MBC5686820.1"/>
    </source>
</evidence>
<feature type="transmembrane region" description="Helical" evidence="1">
    <location>
        <begin position="194"/>
        <end position="213"/>
    </location>
</feature>
<evidence type="ECO:0000313" key="3">
    <source>
        <dbReference type="Proteomes" id="UP000643810"/>
    </source>
</evidence>
<sequence length="464" mass="50249">MKKKANWLDPSTTAENEVLPGYLKWAWTSRGLSLALNVILIMQLTYYCTDMLGMGATLVGTLLLASKIFDGVTDLFVGFIIDATHTKWGKARPYEIFIVFVWGLTVLLFSAPEMSTTGKAIFVFVLYTLINSVCATFLNGGDAVYLARSIRSEKNRVSVMSFNGGIIMLFSIVISMLLPQLIAGMGSTKEGWTTMALIFAIPCAIIGMFRFIFVKEVVDDNQPSDQQKEEVQKIPLKQSLKCVFSNKYIFILAGMTLVVQLATNIGTAVNTYYFKYIMGNIGLATLVSIGSMLTPVIMLIFPVLSRKFGTVPILRAGAVLGVVGYGIRILGGTNLVTLTLGSVIGGVAILPVTMMISIYLIDTMDYGEWKTGTRVEGMLASVNSFASKLGSGIASGLVGLIMGLAGYDGSLATQSASALTSIQVLFNYVPMVLMVVLLILGIAYKLDKELPQIKADLAKKHEAQ</sequence>
<organism evidence="2 3">
    <name type="scientific">Roseburia lenta</name>
    <dbReference type="NCBI Taxonomy" id="2763061"/>
    <lineage>
        <taxon>Bacteria</taxon>
        <taxon>Bacillati</taxon>
        <taxon>Bacillota</taxon>
        <taxon>Clostridia</taxon>
        <taxon>Lachnospirales</taxon>
        <taxon>Lachnospiraceae</taxon>
        <taxon>Roseburia</taxon>
    </lineage>
</organism>
<proteinExistence type="predicted"/>
<dbReference type="Proteomes" id="UP000643810">
    <property type="component" value="Unassembled WGS sequence"/>
</dbReference>
<dbReference type="Pfam" id="PF13347">
    <property type="entry name" value="MFS_2"/>
    <property type="match status" value="1"/>
</dbReference>
<dbReference type="RefSeq" id="WP_186854506.1">
    <property type="nucleotide sequence ID" value="NZ_JACOPG010000003.1"/>
</dbReference>
<gene>
    <name evidence="2" type="ORF">H8R94_09435</name>
</gene>
<dbReference type="InterPro" id="IPR001927">
    <property type="entry name" value="Na/Gal_symport"/>
</dbReference>
<feature type="transmembrane region" description="Helical" evidence="1">
    <location>
        <begin position="382"/>
        <end position="405"/>
    </location>
</feature>
<protein>
    <submittedName>
        <fullName evidence="2">MFS transporter</fullName>
    </submittedName>
</protein>
<keyword evidence="1" id="KW-0472">Membrane</keyword>